<dbReference type="PROSITE" id="PS50114">
    <property type="entry name" value="GATA_ZN_FINGER_2"/>
    <property type="match status" value="1"/>
</dbReference>
<dbReference type="Pfam" id="PF00320">
    <property type="entry name" value="GATA"/>
    <property type="match status" value="1"/>
</dbReference>
<dbReference type="GO" id="GO:0043565">
    <property type="term" value="F:sequence-specific DNA binding"/>
    <property type="evidence" value="ECO:0007669"/>
    <property type="project" value="InterPro"/>
</dbReference>
<feature type="compositionally biased region" description="Polar residues" evidence="2">
    <location>
        <begin position="400"/>
        <end position="436"/>
    </location>
</feature>
<feature type="compositionally biased region" description="Polar residues" evidence="2">
    <location>
        <begin position="384"/>
        <end position="393"/>
    </location>
</feature>
<feature type="compositionally biased region" description="Polar residues" evidence="2">
    <location>
        <begin position="351"/>
        <end position="375"/>
    </location>
</feature>
<feature type="region of interest" description="Disordered" evidence="2">
    <location>
        <begin position="344"/>
        <end position="436"/>
    </location>
</feature>
<keyword evidence="1" id="KW-0863">Zinc-finger</keyword>
<evidence type="ECO:0000313" key="4">
    <source>
        <dbReference type="EMBL" id="OMJ23957.1"/>
    </source>
</evidence>
<comment type="caution">
    <text evidence="4">The sequence shown here is derived from an EMBL/GenBank/DDBJ whole genome shotgun (WGS) entry which is preliminary data.</text>
</comment>
<accession>A0A1R1YAJ7</accession>
<dbReference type="STRING" id="133412.A0A1R1YAJ7"/>
<dbReference type="GO" id="GO:0008270">
    <property type="term" value="F:zinc ion binding"/>
    <property type="evidence" value="ECO:0007669"/>
    <property type="project" value="UniProtKB-KW"/>
</dbReference>
<dbReference type="InterPro" id="IPR000679">
    <property type="entry name" value="Znf_GATA"/>
</dbReference>
<dbReference type="SUPFAM" id="SSF57716">
    <property type="entry name" value="Glucocorticoid receptor-like (DNA-binding domain)"/>
    <property type="match status" value="1"/>
</dbReference>
<keyword evidence="5" id="KW-1185">Reference proteome</keyword>
<feature type="region of interest" description="Disordered" evidence="2">
    <location>
        <begin position="459"/>
        <end position="495"/>
    </location>
</feature>
<evidence type="ECO:0000256" key="2">
    <source>
        <dbReference type="SAM" id="MobiDB-lite"/>
    </source>
</evidence>
<dbReference type="GO" id="GO:0006355">
    <property type="term" value="P:regulation of DNA-templated transcription"/>
    <property type="evidence" value="ECO:0007669"/>
    <property type="project" value="InterPro"/>
</dbReference>
<dbReference type="OrthoDB" id="2162994at2759"/>
<sequence length="664" mass="74131">MTSYIQTQKKTKRKGTPYRSPARNEAGSNNLGVIFSFPCLISAIRDTIPKKVSFGSPDSQNKPLSVSNLVSDDNCLFNSYYNKHDYFNTSPFPQIDKYTSVLGAYQEKDPFPKSKTSADINQLPYPKGYKRVGSDSGIFDIANPEASILTDISNNRRRRRRLTNLTEQLVTASSPLRKDYSKGTPYRSPARNEAGSNNLGVIFSFPCLISAIRDTIPKKVSFGSPDSQNKPLSVSNLVSDDNCLFNSYYNKHDYFNTSPFPQIDKYTSVLGAYQEKDPFPKSKTSADINQLPYPKGYKRVGSDSGIFDIANPEASILTDISNNRRRRRRLTNLTEQLVTASSPLRKDYSYSPANQKLNPKTQTSAPRKSISSTTPPSLPFMNSPLPNSRIRSNLTERLDSTLYSSPQPNPAQNQNSFSNPRATATTPSSPLASPTNKASIENISVSEPKHVPSLESTEMLTSATSDNTHPSQSTYAPRFSFYNQSPSSHPVDQTNISYNHQHFQSHQQSSYYNNTTNHHYDPLMVPSENLHQNNSLTNQQSATTASHFANIPLKREYKKKSLTSDQLLKKAKKQASQKPHSQSKRLANSLRCCASCNVTNTPCWRPGWDNLMSLCNSCGLRYKKGGIYCKNCSYVPMKTEITSSSHITCKNCKLNIKTNNDNSA</sequence>
<evidence type="ECO:0000259" key="3">
    <source>
        <dbReference type="PROSITE" id="PS50114"/>
    </source>
</evidence>
<dbReference type="CDD" id="cd00202">
    <property type="entry name" value="ZnF_GATA"/>
    <property type="match status" value="1"/>
</dbReference>
<gene>
    <name evidence="4" type="ORF">AYI70_g1910</name>
</gene>
<dbReference type="PROSITE" id="PS00344">
    <property type="entry name" value="GATA_ZN_FINGER_1"/>
    <property type="match status" value="1"/>
</dbReference>
<dbReference type="InterPro" id="IPR013088">
    <property type="entry name" value="Znf_NHR/GATA"/>
</dbReference>
<name>A0A1R1YAJ7_9FUNG</name>
<organism evidence="4 5">
    <name type="scientific">Smittium culicis</name>
    <dbReference type="NCBI Taxonomy" id="133412"/>
    <lineage>
        <taxon>Eukaryota</taxon>
        <taxon>Fungi</taxon>
        <taxon>Fungi incertae sedis</taxon>
        <taxon>Zoopagomycota</taxon>
        <taxon>Kickxellomycotina</taxon>
        <taxon>Harpellomycetes</taxon>
        <taxon>Harpellales</taxon>
        <taxon>Legeriomycetaceae</taxon>
        <taxon>Smittium</taxon>
    </lineage>
</organism>
<proteinExistence type="predicted"/>
<dbReference type="Proteomes" id="UP000187283">
    <property type="component" value="Unassembled WGS sequence"/>
</dbReference>
<feature type="domain" description="GATA-type" evidence="3">
    <location>
        <begin position="587"/>
        <end position="627"/>
    </location>
</feature>
<dbReference type="EMBL" id="LSSN01000441">
    <property type="protein sequence ID" value="OMJ23957.1"/>
    <property type="molecule type" value="Genomic_DNA"/>
</dbReference>
<dbReference type="AlphaFoldDB" id="A0A1R1YAJ7"/>
<evidence type="ECO:0000256" key="1">
    <source>
        <dbReference type="PROSITE-ProRule" id="PRU00094"/>
    </source>
</evidence>
<reference evidence="4 5" key="1">
    <citation type="submission" date="2017-01" db="EMBL/GenBank/DDBJ databases">
        <authorList>
            <person name="Mah S.A."/>
            <person name="Swanson W.J."/>
            <person name="Moy G.W."/>
            <person name="Vacquier V.D."/>
        </authorList>
    </citation>
    <scope>NUCLEOTIDE SEQUENCE [LARGE SCALE GENOMIC DNA]</scope>
    <source>
        <strain evidence="4 5">GSMNP</strain>
    </source>
</reference>
<keyword evidence="1" id="KW-0862">Zinc</keyword>
<dbReference type="Gene3D" id="3.30.50.10">
    <property type="entry name" value="Erythroid Transcription Factor GATA-1, subunit A"/>
    <property type="match status" value="1"/>
</dbReference>
<keyword evidence="1" id="KW-0479">Metal-binding</keyword>
<protein>
    <submittedName>
        <fullName evidence="4">Transcriptional regulatory protein ASH1</fullName>
    </submittedName>
</protein>
<feature type="region of interest" description="Disordered" evidence="2">
    <location>
        <begin position="1"/>
        <end position="24"/>
    </location>
</feature>
<evidence type="ECO:0000313" key="5">
    <source>
        <dbReference type="Proteomes" id="UP000187283"/>
    </source>
</evidence>
<dbReference type="SMART" id="SM00401">
    <property type="entry name" value="ZnF_GATA"/>
    <property type="match status" value="1"/>
</dbReference>